<name>F8KR68_HELBC</name>
<keyword evidence="2" id="KW-1185">Reference proteome</keyword>
<evidence type="ECO:0000313" key="2">
    <source>
        <dbReference type="Proteomes" id="UP000008387"/>
    </source>
</evidence>
<keyword evidence="1" id="KW-0328">Glycosyltransferase</keyword>
<dbReference type="HOGENOM" id="CLU_053661_0_0_7"/>
<gene>
    <name evidence="1" type="ordered locus">HBZC1_02560</name>
</gene>
<dbReference type="BioCyc" id="MetaCyc:MONOMER-20076"/>
<dbReference type="Gene3D" id="3.90.1480.10">
    <property type="entry name" value="Alpha-2,3-sialyltransferase"/>
    <property type="match status" value="1"/>
</dbReference>
<reference evidence="1 2" key="1">
    <citation type="journal article" date="2011" name="J. Bacteriol.">
        <title>Genome sequence of Helicobacter bizzozeronii strain CIII-1, an isolate from human gastric mucosa.</title>
        <authorList>
            <person name="Schott T."/>
            <person name="Rossi M."/>
            <person name="Hanninen M.L."/>
        </authorList>
    </citation>
    <scope>NUCLEOTIDE SEQUENCE [LARGE SCALE GENOMIC DNA]</scope>
    <source>
        <strain evidence="1 2">CIII-1</strain>
    </source>
</reference>
<dbReference type="EMBL" id="FR871757">
    <property type="protein sequence ID" value="CCB79242.1"/>
    <property type="molecule type" value="Genomic_DNA"/>
</dbReference>
<dbReference type="EC" id="2.4.99.-" evidence="1"/>
<dbReference type="KEGG" id="hbi:HBZC1_02560"/>
<dbReference type="SUPFAM" id="SSF102414">
    <property type="entry name" value="Alpha-2,3/8-sialyltransferase CstII"/>
    <property type="match status" value="1"/>
</dbReference>
<organism evidence="1 2">
    <name type="scientific">Helicobacter bizzozeronii (strain CIII-1)</name>
    <dbReference type="NCBI Taxonomy" id="1002804"/>
    <lineage>
        <taxon>Bacteria</taxon>
        <taxon>Pseudomonadati</taxon>
        <taxon>Campylobacterota</taxon>
        <taxon>Epsilonproteobacteria</taxon>
        <taxon>Campylobacterales</taxon>
        <taxon>Helicobacteraceae</taxon>
        <taxon>Helicobacter</taxon>
    </lineage>
</organism>
<dbReference type="STRING" id="1002804.HBZC1_02560"/>
<dbReference type="RefSeq" id="WP_013889739.1">
    <property type="nucleotide sequence ID" value="NC_015674.1"/>
</dbReference>
<evidence type="ECO:0000313" key="1">
    <source>
        <dbReference type="EMBL" id="CCB79242.1"/>
    </source>
</evidence>
<sequence>MCDLPPLQTMKPLIIAGNGPSIKNLDYSLFPPNFDVFRCNQFYFEDKYYLGKEVKGVFFNAQVFDMQMKTARELSLRQEYYFEDLFCSTIAPFMNFGNHYTHAQDYLDKHYPGARNTYALLQSLEPFYKLYTTRRNFYQQHFTTGVMMIIVAIVLGYKEIYCAGLDFYLEGLGHFYHAKSPHFTLAPDCQHTKDLDIKGIEVAKQYAQLYALVPNSALSAILPLSPHKNALSQEKMQALKLGDPKPNGYIDDVCVDPVEFSMRATLIQAIQSVGITPDNLIYKGLNMVWRCASDLYRVVRGLYRLSLKALYFLRAWFKRHRATGG</sequence>
<keyword evidence="1" id="KW-0808">Transferase</keyword>
<dbReference type="Pfam" id="PF06002">
    <property type="entry name" value="CST-I"/>
    <property type="match status" value="1"/>
</dbReference>
<accession>F8KR68</accession>
<dbReference type="InterPro" id="IPR036715">
    <property type="entry name" value="A-2_3-sialylTrfase_sf"/>
</dbReference>
<protein>
    <submittedName>
        <fullName evidence="1">CMP-N-acetylneuraminate-beta-galactosamide-alpha-2,3-sialyltransferase</fullName>
        <ecNumber evidence="1">2.4.99.-</ecNumber>
    </submittedName>
</protein>
<dbReference type="GO" id="GO:0016757">
    <property type="term" value="F:glycosyltransferase activity"/>
    <property type="evidence" value="ECO:0007669"/>
    <property type="project" value="UniProtKB-KW"/>
</dbReference>
<proteinExistence type="predicted"/>
<dbReference type="AlphaFoldDB" id="F8KR68"/>
<dbReference type="InterPro" id="IPR009251">
    <property type="entry name" value="A-2_3-sialyltransferase"/>
</dbReference>
<dbReference type="eggNOG" id="ENOG5032RU0">
    <property type="taxonomic scope" value="Bacteria"/>
</dbReference>
<dbReference type="Proteomes" id="UP000008387">
    <property type="component" value="Chromosome"/>
</dbReference>